<reference evidence="1 2" key="1">
    <citation type="submission" date="2024-05" db="EMBL/GenBank/DDBJ databases">
        <authorList>
            <person name="Yi C."/>
        </authorList>
    </citation>
    <scope>NUCLEOTIDE SEQUENCE [LARGE SCALE GENOMIC DNA]</scope>
    <source>
        <strain evidence="1 2">XS13</strain>
    </source>
</reference>
<sequence>MMASAARQEQHQAPHAARLDALSALDAPAALHLPEHLRDPAPEVQRVAIRHLADQADWTGLDWPELLDVLMALGRVDIPLSRLTEGHVDAMRILAEAGASPEPAALYGVWASRSGGTGLSGGASGAEPDRQTEWHVRGTLLFASGAGVLDRALVTVWPEQDRHVLLDAAVADWSFDAGAWHTRAMEHSRSHRAHLDGPVAARRIGADGFYLGRPGFFPGGAGVAAVWTGGAARVLDLLGARLGERPALPEPKRLRWGHARTELASAVALIRQTGTALRAPGQSASRTAVTLCRAGVGAAVRRLLEQVRTLAGPAGLAFDEDLTRAVDDLALYVAQQSQDGDAGHLGALP</sequence>
<dbReference type="SUPFAM" id="SSF56645">
    <property type="entry name" value="Acyl-CoA dehydrogenase NM domain-like"/>
    <property type="match status" value="1"/>
</dbReference>
<evidence type="ECO:0000313" key="2">
    <source>
        <dbReference type="Proteomes" id="UP001484097"/>
    </source>
</evidence>
<comment type="caution">
    <text evidence="1">The sequence shown here is derived from an EMBL/GenBank/DDBJ whole genome shotgun (WGS) entry which is preliminary data.</text>
</comment>
<protein>
    <recommendedName>
        <fullName evidence="3">Acyl-CoA dehydrogenase</fullName>
    </recommendedName>
</protein>
<evidence type="ECO:0000313" key="1">
    <source>
        <dbReference type="EMBL" id="MEO9247768.1"/>
    </source>
</evidence>
<dbReference type="Proteomes" id="UP001484097">
    <property type="component" value="Unassembled WGS sequence"/>
</dbReference>
<accession>A0ABV0IHW7</accession>
<dbReference type="InterPro" id="IPR009100">
    <property type="entry name" value="AcylCoA_DH/oxidase_NM_dom_sf"/>
</dbReference>
<proteinExistence type="predicted"/>
<gene>
    <name evidence="1" type="ORF">ABDK96_08760</name>
</gene>
<evidence type="ECO:0008006" key="3">
    <source>
        <dbReference type="Google" id="ProtNLM"/>
    </source>
</evidence>
<keyword evidence="2" id="KW-1185">Reference proteome</keyword>
<organism evidence="1 2">
    <name type="scientific">Citricoccus nitrophenolicus</name>
    <dbReference type="NCBI Taxonomy" id="863575"/>
    <lineage>
        <taxon>Bacteria</taxon>
        <taxon>Bacillati</taxon>
        <taxon>Actinomycetota</taxon>
        <taxon>Actinomycetes</taxon>
        <taxon>Micrococcales</taxon>
        <taxon>Micrococcaceae</taxon>
        <taxon>Citricoccus</taxon>
    </lineage>
</organism>
<name>A0ABV0IHW7_9MICC</name>
<dbReference type="EMBL" id="JBDXMX010000003">
    <property type="protein sequence ID" value="MEO9247768.1"/>
    <property type="molecule type" value="Genomic_DNA"/>
</dbReference>